<reference evidence="1 2" key="1">
    <citation type="submission" date="2019-06" db="EMBL/GenBank/DDBJ databases">
        <title>Whole genome shotgun sequence of Glutamicibacter uratoxydans NBRC 15515.</title>
        <authorList>
            <person name="Hosoyama A."/>
            <person name="Uohara A."/>
            <person name="Ohji S."/>
            <person name="Ichikawa N."/>
        </authorList>
    </citation>
    <scope>NUCLEOTIDE SEQUENCE [LARGE SCALE GENOMIC DNA]</scope>
    <source>
        <strain evidence="1 2">NBRC 15515</strain>
    </source>
</reference>
<protein>
    <submittedName>
        <fullName evidence="1">Uncharacterized protein</fullName>
    </submittedName>
</protein>
<evidence type="ECO:0000313" key="1">
    <source>
        <dbReference type="EMBL" id="GED07915.1"/>
    </source>
</evidence>
<keyword evidence="2" id="KW-1185">Reference proteome</keyword>
<dbReference type="Proteomes" id="UP000316612">
    <property type="component" value="Unassembled WGS sequence"/>
</dbReference>
<proteinExistence type="predicted"/>
<comment type="caution">
    <text evidence="1">The sequence shown here is derived from an EMBL/GenBank/DDBJ whole genome shotgun (WGS) entry which is preliminary data.</text>
</comment>
<organism evidence="1 2">
    <name type="scientific">Glutamicibacter uratoxydans</name>
    <name type="common">Arthrobacter uratoxydans</name>
    <dbReference type="NCBI Taxonomy" id="43667"/>
    <lineage>
        <taxon>Bacteria</taxon>
        <taxon>Bacillati</taxon>
        <taxon>Actinomycetota</taxon>
        <taxon>Actinomycetes</taxon>
        <taxon>Micrococcales</taxon>
        <taxon>Micrococcaceae</taxon>
        <taxon>Glutamicibacter</taxon>
    </lineage>
</organism>
<dbReference type="AlphaFoldDB" id="A0A4Y4DWD2"/>
<accession>A0A4Y4DWD2</accession>
<dbReference type="EMBL" id="BJNY01000032">
    <property type="protein sequence ID" value="GED07915.1"/>
    <property type="molecule type" value="Genomic_DNA"/>
</dbReference>
<gene>
    <name evidence="1" type="ORF">AUR04nite_34470</name>
</gene>
<evidence type="ECO:0000313" key="2">
    <source>
        <dbReference type="Proteomes" id="UP000316612"/>
    </source>
</evidence>
<name>A0A4Y4DWD2_GLUUR</name>
<sequence length="49" mass="5310">MAAVACVFHRGIVLHLCSMAVVCILRHQCSGVAAVFGVVVMRLVERWIG</sequence>